<gene>
    <name evidence="1" type="ORF">IAA52_08215</name>
</gene>
<dbReference type="SUPFAM" id="SSF63817">
    <property type="entry name" value="Sortase"/>
    <property type="match status" value="1"/>
</dbReference>
<dbReference type="AlphaFoldDB" id="A0A9D0ZMR7"/>
<dbReference type="Gene3D" id="2.40.260.10">
    <property type="entry name" value="Sortase"/>
    <property type="match status" value="1"/>
</dbReference>
<name>A0A9D0ZMR7_9FIRM</name>
<comment type="caution">
    <text evidence="1">The sequence shown here is derived from an EMBL/GenBank/DDBJ whole genome shotgun (WGS) entry which is preliminary data.</text>
</comment>
<protein>
    <submittedName>
        <fullName evidence="1">Class B sortase</fullName>
    </submittedName>
</protein>
<dbReference type="InterPro" id="IPR023365">
    <property type="entry name" value="Sortase_dom-sf"/>
</dbReference>
<evidence type="ECO:0000313" key="2">
    <source>
        <dbReference type="Proteomes" id="UP000824260"/>
    </source>
</evidence>
<dbReference type="InterPro" id="IPR009835">
    <property type="entry name" value="SrtB"/>
</dbReference>
<sequence>FARAANEAEFNAYIANCQARALYDTGKTASYGDKLLTLSTCEYSQKNGRMVVVARRMDA</sequence>
<dbReference type="EMBL" id="DVFZ01000084">
    <property type="protein sequence ID" value="HIQ83072.1"/>
    <property type="molecule type" value="Genomic_DNA"/>
</dbReference>
<accession>A0A9D0ZMR7</accession>
<evidence type="ECO:0000313" key="1">
    <source>
        <dbReference type="EMBL" id="HIQ83072.1"/>
    </source>
</evidence>
<proteinExistence type="predicted"/>
<dbReference type="Proteomes" id="UP000824260">
    <property type="component" value="Unassembled WGS sequence"/>
</dbReference>
<organism evidence="1 2">
    <name type="scientific">Candidatus Pullichristensenella stercorigallinarum</name>
    <dbReference type="NCBI Taxonomy" id="2840909"/>
    <lineage>
        <taxon>Bacteria</taxon>
        <taxon>Bacillati</taxon>
        <taxon>Bacillota</taxon>
        <taxon>Clostridia</taxon>
        <taxon>Candidatus Pullichristensenella</taxon>
    </lineage>
</organism>
<feature type="non-terminal residue" evidence="1">
    <location>
        <position position="1"/>
    </location>
</feature>
<reference evidence="1" key="1">
    <citation type="submission" date="2020-10" db="EMBL/GenBank/DDBJ databases">
        <authorList>
            <person name="Gilroy R."/>
        </authorList>
    </citation>
    <scope>NUCLEOTIDE SEQUENCE</scope>
    <source>
        <strain evidence="1">ChiSjej6B24-2974</strain>
    </source>
</reference>
<dbReference type="CDD" id="cd05826">
    <property type="entry name" value="Sortase_B"/>
    <property type="match status" value="1"/>
</dbReference>
<reference evidence="1" key="2">
    <citation type="journal article" date="2021" name="PeerJ">
        <title>Extensive microbial diversity within the chicken gut microbiome revealed by metagenomics and culture.</title>
        <authorList>
            <person name="Gilroy R."/>
            <person name="Ravi A."/>
            <person name="Getino M."/>
            <person name="Pursley I."/>
            <person name="Horton D.L."/>
            <person name="Alikhan N.F."/>
            <person name="Baker D."/>
            <person name="Gharbi K."/>
            <person name="Hall N."/>
            <person name="Watson M."/>
            <person name="Adriaenssens E.M."/>
            <person name="Foster-Nyarko E."/>
            <person name="Jarju S."/>
            <person name="Secka A."/>
            <person name="Antonio M."/>
            <person name="Oren A."/>
            <person name="Chaudhuri R.R."/>
            <person name="La Ragione R."/>
            <person name="Hildebrand F."/>
            <person name="Pallen M.J."/>
        </authorList>
    </citation>
    <scope>NUCLEOTIDE SEQUENCE</scope>
    <source>
        <strain evidence="1">ChiSjej6B24-2974</strain>
    </source>
</reference>